<gene>
    <name evidence="1" type="ORF">Patl1_34570</name>
</gene>
<dbReference type="EMBL" id="CM047910">
    <property type="protein sequence ID" value="KAJ0074963.1"/>
    <property type="molecule type" value="Genomic_DNA"/>
</dbReference>
<organism evidence="1 2">
    <name type="scientific">Pistacia atlantica</name>
    <dbReference type="NCBI Taxonomy" id="434234"/>
    <lineage>
        <taxon>Eukaryota</taxon>
        <taxon>Viridiplantae</taxon>
        <taxon>Streptophyta</taxon>
        <taxon>Embryophyta</taxon>
        <taxon>Tracheophyta</taxon>
        <taxon>Spermatophyta</taxon>
        <taxon>Magnoliopsida</taxon>
        <taxon>eudicotyledons</taxon>
        <taxon>Gunneridae</taxon>
        <taxon>Pentapetalae</taxon>
        <taxon>rosids</taxon>
        <taxon>malvids</taxon>
        <taxon>Sapindales</taxon>
        <taxon>Anacardiaceae</taxon>
        <taxon>Pistacia</taxon>
    </lineage>
</organism>
<proteinExistence type="predicted"/>
<comment type="caution">
    <text evidence="1">The sequence shown here is derived from an EMBL/GenBank/DDBJ whole genome shotgun (WGS) entry which is preliminary data.</text>
</comment>
<evidence type="ECO:0000313" key="2">
    <source>
        <dbReference type="Proteomes" id="UP001164250"/>
    </source>
</evidence>
<name>A0ACC0ZRX6_9ROSI</name>
<sequence length="74" mass="8092">MSFWFSKPPAVGASGAIFGLSDIRFEGISGRGREDHIAQVIFLNMVIGLLFEGIDNWGHAVANSLLLFEVLQLD</sequence>
<protein>
    <submittedName>
        <fullName evidence="1">Uncharacterized protein</fullName>
    </submittedName>
</protein>
<accession>A0ACC0ZRX6</accession>
<dbReference type="Proteomes" id="UP001164250">
    <property type="component" value="Chromosome 15"/>
</dbReference>
<keyword evidence="2" id="KW-1185">Reference proteome</keyword>
<evidence type="ECO:0000313" key="1">
    <source>
        <dbReference type="EMBL" id="KAJ0074963.1"/>
    </source>
</evidence>
<reference evidence="2" key="1">
    <citation type="journal article" date="2023" name="G3 (Bethesda)">
        <title>Genome assembly and association tests identify interacting loci associated with vigor, precocity, and sex in interspecific pistachio rootstocks.</title>
        <authorList>
            <person name="Palmer W."/>
            <person name="Jacygrad E."/>
            <person name="Sagayaradj S."/>
            <person name="Cavanaugh K."/>
            <person name="Han R."/>
            <person name="Bertier L."/>
            <person name="Beede B."/>
            <person name="Kafkas S."/>
            <person name="Golino D."/>
            <person name="Preece J."/>
            <person name="Michelmore R."/>
        </authorList>
    </citation>
    <scope>NUCLEOTIDE SEQUENCE [LARGE SCALE GENOMIC DNA]</scope>
</reference>